<feature type="region of interest" description="Disordered" evidence="1">
    <location>
        <begin position="108"/>
        <end position="130"/>
    </location>
</feature>
<accession>A0A3P8F7A5</accession>
<keyword evidence="3" id="KW-1185">Reference proteome</keyword>
<name>A0A3P8F7A5_9TREM</name>
<evidence type="ECO:0000313" key="2">
    <source>
        <dbReference type="EMBL" id="VDP55078.1"/>
    </source>
</evidence>
<evidence type="ECO:0000256" key="1">
    <source>
        <dbReference type="SAM" id="MobiDB-lite"/>
    </source>
</evidence>
<gene>
    <name evidence="2" type="ORF">SMRZ_LOCUS25407</name>
</gene>
<organism evidence="2 3">
    <name type="scientific">Schistosoma margrebowiei</name>
    <dbReference type="NCBI Taxonomy" id="48269"/>
    <lineage>
        <taxon>Eukaryota</taxon>
        <taxon>Metazoa</taxon>
        <taxon>Spiralia</taxon>
        <taxon>Lophotrochozoa</taxon>
        <taxon>Platyhelminthes</taxon>
        <taxon>Trematoda</taxon>
        <taxon>Digenea</taxon>
        <taxon>Strigeidida</taxon>
        <taxon>Schistosomatoidea</taxon>
        <taxon>Schistosomatidae</taxon>
        <taxon>Schistosoma</taxon>
    </lineage>
</organism>
<proteinExistence type="predicted"/>
<reference evidence="2 3" key="1">
    <citation type="submission" date="2018-11" db="EMBL/GenBank/DDBJ databases">
        <authorList>
            <consortium name="Pathogen Informatics"/>
        </authorList>
    </citation>
    <scope>NUCLEOTIDE SEQUENCE [LARGE SCALE GENOMIC DNA]</scope>
    <source>
        <strain evidence="2 3">Zambia</strain>
    </source>
</reference>
<dbReference type="Proteomes" id="UP000277204">
    <property type="component" value="Unassembled WGS sequence"/>
</dbReference>
<sequence>MVVYEVSGDCPKHKSIKACQEAAISDTSCLWCEHANMCITSNYPDTHDFKVNGCRNKDLLKQEETTIEDNWKGSKEALTSKCQEVLGLKKRHHKEWITIETLDKIEERKNKNAATNNSRTRAEKVQAQAE</sequence>
<protein>
    <recommendedName>
        <fullName evidence="4">PSI domain-containing protein</fullName>
    </recommendedName>
</protein>
<dbReference type="AlphaFoldDB" id="A0A3P8F7A5"/>
<evidence type="ECO:0008006" key="4">
    <source>
        <dbReference type="Google" id="ProtNLM"/>
    </source>
</evidence>
<evidence type="ECO:0000313" key="3">
    <source>
        <dbReference type="Proteomes" id="UP000277204"/>
    </source>
</evidence>
<dbReference type="EMBL" id="UZAI01021306">
    <property type="protein sequence ID" value="VDP55078.1"/>
    <property type="molecule type" value="Genomic_DNA"/>
</dbReference>